<dbReference type="GO" id="GO:0046872">
    <property type="term" value="F:metal ion binding"/>
    <property type="evidence" value="ECO:0007669"/>
    <property type="project" value="UniProtKB-KW"/>
</dbReference>
<accession>A0A0F9CW17</accession>
<comment type="caution">
    <text evidence="7">The sequence shown here is derived from an EMBL/GenBank/DDBJ whole genome shotgun (WGS) entry which is preliminary data.</text>
</comment>
<dbReference type="SFLD" id="SFLDG01095">
    <property type="entry name" value="Uncharacterised_Radical_SAM_Su"/>
    <property type="match status" value="1"/>
</dbReference>
<keyword evidence="4" id="KW-0408">Iron</keyword>
<evidence type="ECO:0000259" key="6">
    <source>
        <dbReference type="PROSITE" id="PS51918"/>
    </source>
</evidence>
<feature type="domain" description="Radical SAM core" evidence="6">
    <location>
        <begin position="15"/>
        <end position="255"/>
    </location>
</feature>
<evidence type="ECO:0000256" key="5">
    <source>
        <dbReference type="ARBA" id="ARBA00023014"/>
    </source>
</evidence>
<reference evidence="7" key="1">
    <citation type="journal article" date="2015" name="Nature">
        <title>Complex archaea that bridge the gap between prokaryotes and eukaryotes.</title>
        <authorList>
            <person name="Spang A."/>
            <person name="Saw J.H."/>
            <person name="Jorgensen S.L."/>
            <person name="Zaremba-Niedzwiedzka K."/>
            <person name="Martijn J."/>
            <person name="Lind A.E."/>
            <person name="van Eijk R."/>
            <person name="Schleper C."/>
            <person name="Guy L."/>
            <person name="Ettema T.J."/>
        </authorList>
    </citation>
    <scope>NUCLEOTIDE SEQUENCE</scope>
</reference>
<dbReference type="CDD" id="cd01335">
    <property type="entry name" value="Radical_SAM"/>
    <property type="match status" value="1"/>
</dbReference>
<comment type="cofactor">
    <cofactor evidence="1">
        <name>[4Fe-4S] cluster</name>
        <dbReference type="ChEBI" id="CHEBI:49883"/>
    </cofactor>
</comment>
<dbReference type="SMART" id="SM00729">
    <property type="entry name" value="Elp3"/>
    <property type="match status" value="1"/>
</dbReference>
<dbReference type="InterPro" id="IPR051198">
    <property type="entry name" value="BchE-like"/>
</dbReference>
<dbReference type="SUPFAM" id="SSF102114">
    <property type="entry name" value="Radical SAM enzymes"/>
    <property type="match status" value="1"/>
</dbReference>
<organism evidence="7">
    <name type="scientific">marine sediment metagenome</name>
    <dbReference type="NCBI Taxonomy" id="412755"/>
    <lineage>
        <taxon>unclassified sequences</taxon>
        <taxon>metagenomes</taxon>
        <taxon>ecological metagenomes</taxon>
    </lineage>
</organism>
<evidence type="ECO:0000256" key="2">
    <source>
        <dbReference type="ARBA" id="ARBA00022691"/>
    </source>
</evidence>
<evidence type="ECO:0000256" key="1">
    <source>
        <dbReference type="ARBA" id="ARBA00001966"/>
    </source>
</evidence>
<dbReference type="InterPro" id="IPR006638">
    <property type="entry name" value="Elp3/MiaA/NifB-like_rSAM"/>
</dbReference>
<dbReference type="SFLD" id="SFLDG01082">
    <property type="entry name" value="B12-binding_domain_containing"/>
    <property type="match status" value="1"/>
</dbReference>
<dbReference type="InterPro" id="IPR058240">
    <property type="entry name" value="rSAM_sf"/>
</dbReference>
<proteinExistence type="predicted"/>
<dbReference type="EMBL" id="LAZR01031528">
    <property type="protein sequence ID" value="KKL53484.1"/>
    <property type="molecule type" value="Genomic_DNA"/>
</dbReference>
<evidence type="ECO:0000256" key="4">
    <source>
        <dbReference type="ARBA" id="ARBA00023004"/>
    </source>
</evidence>
<evidence type="ECO:0000256" key="3">
    <source>
        <dbReference type="ARBA" id="ARBA00022723"/>
    </source>
</evidence>
<dbReference type="PANTHER" id="PTHR43409:SF4">
    <property type="entry name" value="RADICAL SAM SUPERFAMILY PROTEIN"/>
    <property type="match status" value="1"/>
</dbReference>
<dbReference type="InterPro" id="IPR007197">
    <property type="entry name" value="rSAM"/>
</dbReference>
<gene>
    <name evidence="7" type="ORF">LCGC14_2274990</name>
</gene>
<sequence>MSKGKEIYYCKPVFRPPSEANSLLIQVTEGCSFKCDFCMSNLRKKFLIREIEDIKKDLDVAKRIYGPNIRRIFFLDGNAMVTPSEKLLEIIKYINSIFPNIERCGVYAHAKDIIKKSDANLKDLSEIGLKIAYVGFESGYNTLLEKIHKNTTKSDYIKASEKLMKANIILSATFINGLGGANNPEISTKHAKESADLVNKICPQDDRIWYIAFLTLMIPSGTEIFKKKIKGEFQDMTSFEILHELKTFIKDINFKNKFANCIFRSNHASNYLPIKGVLDQEKDKILEVINYGITHSDILRPDFYRVL</sequence>
<dbReference type="Gene3D" id="3.80.30.20">
    <property type="entry name" value="tm_1862 like domain"/>
    <property type="match status" value="1"/>
</dbReference>
<keyword evidence="3" id="KW-0479">Metal-binding</keyword>
<dbReference type="Pfam" id="PF04055">
    <property type="entry name" value="Radical_SAM"/>
    <property type="match status" value="1"/>
</dbReference>
<dbReference type="GO" id="GO:0051536">
    <property type="term" value="F:iron-sulfur cluster binding"/>
    <property type="evidence" value="ECO:0007669"/>
    <property type="project" value="UniProtKB-KW"/>
</dbReference>
<dbReference type="GO" id="GO:0003824">
    <property type="term" value="F:catalytic activity"/>
    <property type="evidence" value="ECO:0007669"/>
    <property type="project" value="InterPro"/>
</dbReference>
<dbReference type="InterPro" id="IPR023404">
    <property type="entry name" value="rSAM_horseshoe"/>
</dbReference>
<keyword evidence="2" id="KW-0949">S-adenosyl-L-methionine</keyword>
<dbReference type="SFLD" id="SFLDS00029">
    <property type="entry name" value="Radical_SAM"/>
    <property type="match status" value="1"/>
</dbReference>
<dbReference type="PANTHER" id="PTHR43409">
    <property type="entry name" value="ANAEROBIC MAGNESIUM-PROTOPORPHYRIN IX MONOMETHYL ESTER CYCLASE-RELATED"/>
    <property type="match status" value="1"/>
</dbReference>
<name>A0A0F9CW17_9ZZZZ</name>
<evidence type="ECO:0000313" key="7">
    <source>
        <dbReference type="EMBL" id="KKL53484.1"/>
    </source>
</evidence>
<keyword evidence="5" id="KW-0411">Iron-sulfur</keyword>
<dbReference type="PROSITE" id="PS51918">
    <property type="entry name" value="RADICAL_SAM"/>
    <property type="match status" value="1"/>
</dbReference>
<protein>
    <recommendedName>
        <fullName evidence="6">Radical SAM core domain-containing protein</fullName>
    </recommendedName>
</protein>
<dbReference type="AlphaFoldDB" id="A0A0F9CW17"/>